<dbReference type="SMART" id="SM00181">
    <property type="entry name" value="EGF"/>
    <property type="match status" value="3"/>
</dbReference>
<feature type="transmembrane region" description="Helical" evidence="5">
    <location>
        <begin position="170"/>
        <end position="189"/>
    </location>
</feature>
<dbReference type="Pfam" id="PF00008">
    <property type="entry name" value="EGF"/>
    <property type="match status" value="1"/>
</dbReference>
<dbReference type="Gene3D" id="2.10.25.10">
    <property type="entry name" value="Laminin"/>
    <property type="match status" value="2"/>
</dbReference>
<comment type="caution">
    <text evidence="7">The sequence shown here is derived from an EMBL/GenBank/DDBJ whole genome shotgun (WGS) entry which is preliminary data.</text>
</comment>
<keyword evidence="8" id="KW-1185">Reference proteome</keyword>
<evidence type="ECO:0000256" key="2">
    <source>
        <dbReference type="ARBA" id="ARBA00022737"/>
    </source>
</evidence>
<evidence type="ECO:0000256" key="3">
    <source>
        <dbReference type="ARBA" id="ARBA00023157"/>
    </source>
</evidence>
<dbReference type="PANTHER" id="PTHR24049">
    <property type="entry name" value="CRUMBS FAMILY MEMBER"/>
    <property type="match status" value="1"/>
</dbReference>
<dbReference type="PROSITE" id="PS50026">
    <property type="entry name" value="EGF_3"/>
    <property type="match status" value="3"/>
</dbReference>
<dbReference type="SUPFAM" id="SSF57196">
    <property type="entry name" value="EGF/Laminin"/>
    <property type="match status" value="2"/>
</dbReference>
<feature type="domain" description="EGF-like" evidence="6">
    <location>
        <begin position="9"/>
        <end position="45"/>
    </location>
</feature>
<evidence type="ECO:0000313" key="7">
    <source>
        <dbReference type="EMBL" id="GMT27971.1"/>
    </source>
</evidence>
<proteinExistence type="predicted"/>
<evidence type="ECO:0000313" key="8">
    <source>
        <dbReference type="Proteomes" id="UP001432322"/>
    </source>
</evidence>
<reference evidence="7" key="1">
    <citation type="submission" date="2023-10" db="EMBL/GenBank/DDBJ databases">
        <title>Genome assembly of Pristionchus species.</title>
        <authorList>
            <person name="Yoshida K."/>
            <person name="Sommer R.J."/>
        </authorList>
    </citation>
    <scope>NUCLEOTIDE SEQUENCE</scope>
    <source>
        <strain evidence="7">RS5133</strain>
    </source>
</reference>
<feature type="disulfide bond" evidence="4">
    <location>
        <begin position="116"/>
        <end position="125"/>
    </location>
</feature>
<feature type="non-terminal residue" evidence="7">
    <location>
        <position position="1"/>
    </location>
</feature>
<keyword evidence="5" id="KW-1133">Transmembrane helix</keyword>
<feature type="disulfide bond" evidence="4">
    <location>
        <begin position="35"/>
        <end position="44"/>
    </location>
</feature>
<sequence length="224" mass="24269">SVKTTDECNNCLKDPCPNQKNYTCTNGHNTRNCTCKPSNAGKNCEYLVGDPCASYPCMNGGTCTGNIAAKTYKCQCPAGRYGTQCQFSGDPCSNVTCAATGTCTRIFDGSRAICKCDSGWQGQKCDQPLQQRTQLGSARCMKAVAALNSSSSFDMTIDDKMTKEKCHAQMMANFVYVVFVLAGSICYVGDKSVLSQPSTHFECDDYCRGWTGKTCSARENYIAI</sequence>
<dbReference type="GO" id="GO:0016020">
    <property type="term" value="C:membrane"/>
    <property type="evidence" value="ECO:0007669"/>
    <property type="project" value="UniProtKB-SubCell"/>
</dbReference>
<dbReference type="CDD" id="cd00054">
    <property type="entry name" value="EGF_CA"/>
    <property type="match status" value="1"/>
</dbReference>
<name>A0AAV5W806_9BILA</name>
<dbReference type="InterPro" id="IPR000742">
    <property type="entry name" value="EGF"/>
</dbReference>
<comment type="caution">
    <text evidence="4">Lacks conserved residue(s) required for the propagation of feature annotation.</text>
</comment>
<keyword evidence="2" id="KW-0677">Repeat</keyword>
<dbReference type="AlphaFoldDB" id="A0AAV5W806"/>
<accession>A0AAV5W806</accession>
<organism evidence="7 8">
    <name type="scientific">Pristionchus fissidentatus</name>
    <dbReference type="NCBI Taxonomy" id="1538716"/>
    <lineage>
        <taxon>Eukaryota</taxon>
        <taxon>Metazoa</taxon>
        <taxon>Ecdysozoa</taxon>
        <taxon>Nematoda</taxon>
        <taxon>Chromadorea</taxon>
        <taxon>Rhabditida</taxon>
        <taxon>Rhabditina</taxon>
        <taxon>Diplogasteromorpha</taxon>
        <taxon>Diplogasteroidea</taxon>
        <taxon>Neodiplogasteridae</taxon>
        <taxon>Pristionchus</taxon>
    </lineage>
</organism>
<dbReference type="PROSITE" id="PS00022">
    <property type="entry name" value="EGF_1"/>
    <property type="match status" value="3"/>
</dbReference>
<dbReference type="EMBL" id="BTSY01000005">
    <property type="protein sequence ID" value="GMT27971.1"/>
    <property type="molecule type" value="Genomic_DNA"/>
</dbReference>
<evidence type="ECO:0000259" key="6">
    <source>
        <dbReference type="PROSITE" id="PS50026"/>
    </source>
</evidence>
<dbReference type="Proteomes" id="UP001432322">
    <property type="component" value="Unassembled WGS sequence"/>
</dbReference>
<gene>
    <name evidence="7" type="ORF">PFISCL1PPCAC_19264</name>
</gene>
<evidence type="ECO:0000256" key="4">
    <source>
        <dbReference type="PROSITE-ProRule" id="PRU00076"/>
    </source>
</evidence>
<dbReference type="InterPro" id="IPR051022">
    <property type="entry name" value="Notch_Cell-Fate_Det"/>
</dbReference>
<feature type="disulfide bond" evidence="4">
    <location>
        <begin position="76"/>
        <end position="85"/>
    </location>
</feature>
<feature type="disulfide bond" evidence="4">
    <location>
        <begin position="16"/>
        <end position="33"/>
    </location>
</feature>
<protein>
    <recommendedName>
        <fullName evidence="6">EGF-like domain-containing protein</fullName>
    </recommendedName>
</protein>
<keyword evidence="5" id="KW-0812">Transmembrane</keyword>
<feature type="domain" description="EGF-like" evidence="6">
    <location>
        <begin position="48"/>
        <end position="86"/>
    </location>
</feature>
<keyword evidence="5" id="KW-0472">Membrane</keyword>
<keyword evidence="1 4" id="KW-0245">EGF-like domain</keyword>
<feature type="disulfide bond" evidence="4">
    <location>
        <begin position="97"/>
        <end position="114"/>
    </location>
</feature>
<dbReference type="PROSITE" id="PS01186">
    <property type="entry name" value="EGF_2"/>
    <property type="match status" value="1"/>
</dbReference>
<evidence type="ECO:0000256" key="5">
    <source>
        <dbReference type="SAM" id="Phobius"/>
    </source>
</evidence>
<dbReference type="FunFam" id="2.10.25.10:FF:000095">
    <property type="entry name" value="Notch, isoform B"/>
    <property type="match status" value="1"/>
</dbReference>
<feature type="domain" description="EGF-like" evidence="6">
    <location>
        <begin position="88"/>
        <end position="126"/>
    </location>
</feature>
<keyword evidence="3 4" id="KW-1015">Disulfide bond</keyword>
<evidence type="ECO:0000256" key="1">
    <source>
        <dbReference type="ARBA" id="ARBA00022536"/>
    </source>
</evidence>
<feature type="disulfide bond" evidence="4">
    <location>
        <begin position="57"/>
        <end position="74"/>
    </location>
</feature>